<sequence length="768" mass="84257">MDKDSSDGDIYGNVFGDMKMTTDTVASHSIFSSLALEGESINPFADVTPWADGQVGSGMPSANFGHISAASFGRAASGSNDNDKNIDGQGADIWGEATEPARAYESVLAVSAERLTLGDTYRGAADQFTDGNRRQSVGNVSLGPDDNDEFVPIVVPSRKRQPPRRHILSQRTKDAMETTAKKFGVGFVDPLTSAAKEAEEQAGPGPLPSAIPANPSLIDEESERKTPSRAKPARGISVARRRANSGGAEHKQTQSAVNPKPNARSKSPDDEGSMPGFDIVVSDPIKVNDTLKSHTVYKVITRVNPAGVLKDPETVVRRRYRDFEWLYFNLTFNHPGVIVPPIPEKQTIGRFDEQFIEQRRLGLQSCLRRVTSHPLLYDDPDLVLFLESQSFETDSRHVSEEKRVKHGSSYIRHNPTSTSSGGGGSGGGGGGGGVVGLGLATLISDAFGKSSKEKNSWVQDKLCEVDAFESQLRQLLRALESMSKQRRELAIGYLELGQSLFHVAENEVNQDLAKTLTNMGCLQQRLKVLQDKQCDKELVTFLLMVDEYIRLAQSIKIAFATRNRVHSRWKATQSELEKKRKQLDQLSRTSRSQAPERVSALRTEITVIEGQAECEGRVFDDIDKRLHRELDRFDRIRAQDVKRTIEEFLEGMIETQEDVVALWENYLTGMQQHGLPYGAEGDPHDRSNDMAIAASLLAAANSSASDGDIRIRPPLGGDNDYDNDKVEGPKTVSAVRDNNGDNDSIHQADAATTTASTAVEHAINNPWT</sequence>
<protein>
    <submittedName>
        <fullName evidence="1">Vacuolar protein sorting-associated protein vps5</fullName>
    </submittedName>
</protein>
<evidence type="ECO:0000313" key="1">
    <source>
        <dbReference type="EMBL" id="KAJ1675938.1"/>
    </source>
</evidence>
<accession>A0ACC1HLA4</accession>
<reference evidence="1" key="1">
    <citation type="submission" date="2022-06" db="EMBL/GenBank/DDBJ databases">
        <title>Phylogenomic reconstructions and comparative analyses of Kickxellomycotina fungi.</title>
        <authorList>
            <person name="Reynolds N.K."/>
            <person name="Stajich J.E."/>
            <person name="Barry K."/>
            <person name="Grigoriev I.V."/>
            <person name="Crous P."/>
            <person name="Smith M.E."/>
        </authorList>
    </citation>
    <scope>NUCLEOTIDE SEQUENCE</scope>
    <source>
        <strain evidence="1">RSA 2271</strain>
    </source>
</reference>
<dbReference type="Proteomes" id="UP001145114">
    <property type="component" value="Unassembled WGS sequence"/>
</dbReference>
<organism evidence="1 2">
    <name type="scientific">Spiromyces aspiralis</name>
    <dbReference type="NCBI Taxonomy" id="68401"/>
    <lineage>
        <taxon>Eukaryota</taxon>
        <taxon>Fungi</taxon>
        <taxon>Fungi incertae sedis</taxon>
        <taxon>Zoopagomycota</taxon>
        <taxon>Kickxellomycotina</taxon>
        <taxon>Kickxellomycetes</taxon>
        <taxon>Kickxellales</taxon>
        <taxon>Kickxellaceae</taxon>
        <taxon>Spiromyces</taxon>
    </lineage>
</organism>
<dbReference type="EMBL" id="JAMZIH010005150">
    <property type="protein sequence ID" value="KAJ1675938.1"/>
    <property type="molecule type" value="Genomic_DNA"/>
</dbReference>
<keyword evidence="2" id="KW-1185">Reference proteome</keyword>
<evidence type="ECO:0000313" key="2">
    <source>
        <dbReference type="Proteomes" id="UP001145114"/>
    </source>
</evidence>
<comment type="caution">
    <text evidence="1">The sequence shown here is derived from an EMBL/GenBank/DDBJ whole genome shotgun (WGS) entry which is preliminary data.</text>
</comment>
<gene>
    <name evidence="1" type="primary">vps5</name>
    <name evidence="1" type="ORF">EV182_000265</name>
</gene>
<name>A0ACC1HLA4_9FUNG</name>
<proteinExistence type="predicted"/>